<feature type="transmembrane region" description="Helical" evidence="1">
    <location>
        <begin position="25"/>
        <end position="44"/>
    </location>
</feature>
<comment type="caution">
    <text evidence="2">The sequence shown here is derived from an EMBL/GenBank/DDBJ whole genome shotgun (WGS) entry which is preliminary data.</text>
</comment>
<reference evidence="2 3" key="1">
    <citation type="submission" date="2013-08" db="EMBL/GenBank/DDBJ databases">
        <title>Genome sequencing of Lysobacter.</title>
        <authorList>
            <person name="Zhang S."/>
            <person name="Wang G."/>
        </authorList>
    </citation>
    <scope>NUCLEOTIDE SEQUENCE [LARGE SCALE GENOMIC DNA]</scope>
    <source>
        <strain evidence="2 3">Ko07</strain>
    </source>
</reference>
<proteinExistence type="predicted"/>
<dbReference type="InterPro" id="IPR025489">
    <property type="entry name" value="DUF4381"/>
</dbReference>
<gene>
    <name evidence="2" type="ORF">N792_10635</name>
</gene>
<dbReference type="RefSeq" id="WP_036194266.1">
    <property type="nucleotide sequence ID" value="NZ_AVPS01000006.1"/>
</dbReference>
<evidence type="ECO:0000313" key="2">
    <source>
        <dbReference type="EMBL" id="KGM51566.1"/>
    </source>
</evidence>
<evidence type="ECO:0000256" key="1">
    <source>
        <dbReference type="SAM" id="Phobius"/>
    </source>
</evidence>
<dbReference type="AlphaFoldDB" id="A0A0A0EKN3"/>
<dbReference type="eggNOG" id="ENOG50331W9">
    <property type="taxonomic scope" value="Bacteria"/>
</dbReference>
<dbReference type="STRING" id="1122185.N792_10635"/>
<dbReference type="Pfam" id="PF14316">
    <property type="entry name" value="DUF4381"/>
    <property type="match status" value="1"/>
</dbReference>
<name>A0A0A0EKN3_9GAMM</name>
<dbReference type="OrthoDB" id="283083at2"/>
<organism evidence="2 3">
    <name type="scientific">Lysobacter concretionis Ko07 = DSM 16239</name>
    <dbReference type="NCBI Taxonomy" id="1122185"/>
    <lineage>
        <taxon>Bacteria</taxon>
        <taxon>Pseudomonadati</taxon>
        <taxon>Pseudomonadota</taxon>
        <taxon>Gammaproteobacteria</taxon>
        <taxon>Lysobacterales</taxon>
        <taxon>Lysobacteraceae</taxon>
        <taxon>Novilysobacter</taxon>
    </lineage>
</organism>
<accession>A0A0A0EKN3</accession>
<keyword evidence="1" id="KW-0472">Membrane</keyword>
<protein>
    <recommendedName>
        <fullName evidence="4">DUF4381 domain-containing protein</fullName>
    </recommendedName>
</protein>
<dbReference type="EMBL" id="AVPS01000006">
    <property type="protein sequence ID" value="KGM51566.1"/>
    <property type="molecule type" value="Genomic_DNA"/>
</dbReference>
<keyword evidence="1" id="KW-0812">Transmembrane</keyword>
<sequence length="162" mass="18039">MQDPSLVLRDIHQPPAPPWWPPAPGWWLLAALLLLVVAAALWWLRRRRRRHEVIVKLFGDAVATGATPAAEVAAMSELLRRAARRIDPAADRLQGEAWLAFLDRGDGGAGKRRAARRATNEFTQGPGRLLLDGGYRADVDASEVAALRPLVRARFLQWMANR</sequence>
<keyword evidence="3" id="KW-1185">Reference proteome</keyword>
<dbReference type="Proteomes" id="UP000030017">
    <property type="component" value="Unassembled WGS sequence"/>
</dbReference>
<keyword evidence="1" id="KW-1133">Transmembrane helix</keyword>
<evidence type="ECO:0000313" key="3">
    <source>
        <dbReference type="Proteomes" id="UP000030017"/>
    </source>
</evidence>
<evidence type="ECO:0008006" key="4">
    <source>
        <dbReference type="Google" id="ProtNLM"/>
    </source>
</evidence>